<feature type="domain" description="Copper amine oxidase-like N-terminal" evidence="2">
    <location>
        <begin position="46"/>
        <end position="150"/>
    </location>
</feature>
<evidence type="ECO:0000256" key="1">
    <source>
        <dbReference type="SAM" id="SignalP"/>
    </source>
</evidence>
<dbReference type="Gene3D" id="3.30.457.10">
    <property type="entry name" value="Copper amine oxidase-like, N-terminal domain"/>
    <property type="match status" value="1"/>
</dbReference>
<reference evidence="3 4" key="1">
    <citation type="submission" date="2023-07" db="EMBL/GenBank/DDBJ databases">
        <title>Genomic Encyclopedia of Type Strains, Phase IV (KMG-IV): sequencing the most valuable type-strain genomes for metagenomic binning, comparative biology and taxonomic classification.</title>
        <authorList>
            <person name="Goeker M."/>
        </authorList>
    </citation>
    <scope>NUCLEOTIDE SEQUENCE [LARGE SCALE GENOMIC DNA]</scope>
    <source>
        <strain evidence="3 4">DSM 22170</strain>
    </source>
</reference>
<gene>
    <name evidence="3" type="ORF">JOC58_001546</name>
</gene>
<keyword evidence="4" id="KW-1185">Reference proteome</keyword>
<evidence type="ECO:0000313" key="3">
    <source>
        <dbReference type="EMBL" id="MDR6243653.1"/>
    </source>
</evidence>
<accession>A0ABU1IZL2</accession>
<organism evidence="3 4">
    <name type="scientific">Paenibacillus hunanensis</name>
    <dbReference type="NCBI Taxonomy" id="539262"/>
    <lineage>
        <taxon>Bacteria</taxon>
        <taxon>Bacillati</taxon>
        <taxon>Bacillota</taxon>
        <taxon>Bacilli</taxon>
        <taxon>Bacillales</taxon>
        <taxon>Paenibacillaceae</taxon>
        <taxon>Paenibacillus</taxon>
    </lineage>
</organism>
<dbReference type="EMBL" id="JAVDQH010000005">
    <property type="protein sequence ID" value="MDR6243653.1"/>
    <property type="molecule type" value="Genomic_DNA"/>
</dbReference>
<name>A0ABU1IZL2_9BACL</name>
<dbReference type="InterPro" id="IPR036582">
    <property type="entry name" value="Mao_N_sf"/>
</dbReference>
<dbReference type="RefSeq" id="WP_188776860.1">
    <property type="nucleotide sequence ID" value="NZ_BMMB01000008.1"/>
</dbReference>
<dbReference type="Proteomes" id="UP001185028">
    <property type="component" value="Unassembled WGS sequence"/>
</dbReference>
<keyword evidence="1" id="KW-0732">Signal</keyword>
<dbReference type="Pfam" id="PF07833">
    <property type="entry name" value="Cu_amine_oxidN1"/>
    <property type="match status" value="1"/>
</dbReference>
<dbReference type="SUPFAM" id="SSF55383">
    <property type="entry name" value="Copper amine oxidase, domain N"/>
    <property type="match status" value="1"/>
</dbReference>
<protein>
    <recommendedName>
        <fullName evidence="2">Copper amine oxidase-like N-terminal domain-containing protein</fullName>
    </recommendedName>
</protein>
<sequence>MKLNVLKKTMLSVVASSFMFSVLPIYHQAHAAYNITVPTQQVEVLLNARKMAFPDAKPFQDENSAVMVPIRFISEKLGAKVGYQQTKGKQTVTLKTDKHSVTLTVGSSTAVVDGESKTYDSKIIVKQQRTYVPLRLVSEGLGQSVDWDQVGKWVWIGSKDVPTLEELNLKKNPMSMVTKYFDQRNDGYFLNNIDREPYKNVIVLKQSDLPVKLLDGTLFDVQRVAVDGIQAIRNRSNELNFHMGYLTKKEDYRNRSAIKQLQTKNADGTRFNYFKIDSSYDLDRLGIIDKVPLAPKDFDYLLIKYADMDSMVLLENPWKQ</sequence>
<proteinExistence type="predicted"/>
<dbReference type="InterPro" id="IPR012854">
    <property type="entry name" value="Cu_amine_oxidase-like_N"/>
</dbReference>
<feature type="chain" id="PRO_5046549997" description="Copper amine oxidase-like N-terminal domain-containing protein" evidence="1">
    <location>
        <begin position="32"/>
        <end position="320"/>
    </location>
</feature>
<comment type="caution">
    <text evidence="3">The sequence shown here is derived from an EMBL/GenBank/DDBJ whole genome shotgun (WGS) entry which is preliminary data.</text>
</comment>
<evidence type="ECO:0000313" key="4">
    <source>
        <dbReference type="Proteomes" id="UP001185028"/>
    </source>
</evidence>
<feature type="signal peptide" evidence="1">
    <location>
        <begin position="1"/>
        <end position="31"/>
    </location>
</feature>
<evidence type="ECO:0000259" key="2">
    <source>
        <dbReference type="Pfam" id="PF07833"/>
    </source>
</evidence>